<evidence type="ECO:0000256" key="3">
    <source>
        <dbReference type="ARBA" id="ARBA00022448"/>
    </source>
</evidence>
<dbReference type="Proteomes" id="UP000000626">
    <property type="component" value="Chromosome"/>
</dbReference>
<comment type="similarity">
    <text evidence="2">Belongs to the outer membrane factor (OMF) (TC 1.B.17) family.</text>
</comment>
<evidence type="ECO:0000313" key="9">
    <source>
        <dbReference type="Proteomes" id="UP000000626"/>
    </source>
</evidence>
<keyword evidence="7" id="KW-0998">Cell outer membrane</keyword>
<evidence type="ECO:0000256" key="5">
    <source>
        <dbReference type="ARBA" id="ARBA00022692"/>
    </source>
</evidence>
<dbReference type="GO" id="GO:0015288">
    <property type="term" value="F:porin activity"/>
    <property type="evidence" value="ECO:0007669"/>
    <property type="project" value="TreeGrafter"/>
</dbReference>
<accession>A0A0U1RK44</accession>
<evidence type="ECO:0000256" key="6">
    <source>
        <dbReference type="ARBA" id="ARBA00023136"/>
    </source>
</evidence>
<dbReference type="HOGENOM" id="CLU_012817_0_2_4"/>
<dbReference type="EMBL" id="AL157959">
    <property type="protein sequence ID" value="CAM09101.1"/>
    <property type="molecule type" value="Genomic_DNA"/>
</dbReference>
<keyword evidence="3" id="KW-0813">Transport</keyword>
<reference evidence="8 9" key="1">
    <citation type="journal article" date="2000" name="Nature">
        <title>Complete DNA sequence of a serogroup A strain of Neisseria meningitidis Z2491.</title>
        <authorList>
            <person name="Parkhill J."/>
            <person name="Achtman M."/>
            <person name="James K.D."/>
            <person name="Bentley S.D."/>
            <person name="Churcher C."/>
            <person name="Klee S.R."/>
            <person name="Morelli G."/>
            <person name="Basham D."/>
            <person name="Brown D."/>
            <person name="Chillingworth T."/>
            <person name="Davies R.M."/>
            <person name="Davis P."/>
            <person name="Devlin K."/>
            <person name="Feltwell T."/>
            <person name="Hamlin N."/>
            <person name="Holroyd S."/>
            <person name="Jagels K."/>
            <person name="Leather S."/>
            <person name="Moule S."/>
            <person name="Mungall K."/>
            <person name="Quail M.A."/>
            <person name="Rajandream M.A."/>
            <person name="Rutherford K.M."/>
            <person name="Simmonds M."/>
            <person name="Skelton J."/>
            <person name="Whitehead S."/>
            <person name="Spratt B.G."/>
            <person name="Barrell B.G."/>
        </authorList>
    </citation>
    <scope>NUCLEOTIDE SEQUENCE [LARGE SCALE GENOMIC DNA]</scope>
    <source>
        <strain evidence="9">DSM 15465 / Z2491</strain>
    </source>
</reference>
<dbReference type="GeneID" id="93387587"/>
<dbReference type="GO" id="GO:1990281">
    <property type="term" value="C:efflux pump complex"/>
    <property type="evidence" value="ECO:0007669"/>
    <property type="project" value="TreeGrafter"/>
</dbReference>
<dbReference type="GO" id="GO:0015562">
    <property type="term" value="F:efflux transmembrane transporter activity"/>
    <property type="evidence" value="ECO:0007669"/>
    <property type="project" value="InterPro"/>
</dbReference>
<dbReference type="PANTHER" id="PTHR30026:SF20">
    <property type="entry name" value="OUTER MEMBRANE PROTEIN TOLC"/>
    <property type="match status" value="1"/>
</dbReference>
<keyword evidence="5" id="KW-0812">Transmembrane</keyword>
<dbReference type="FunFam" id="1.20.1600.10:FF:000008">
    <property type="entry name" value="Periplasmic type I secretion system protein"/>
    <property type="match status" value="1"/>
</dbReference>
<gene>
    <name evidence="8" type="ordered locus">NMA1994</name>
</gene>
<dbReference type="SUPFAM" id="SSF56954">
    <property type="entry name" value="Outer membrane efflux proteins (OEP)"/>
    <property type="match status" value="1"/>
</dbReference>
<dbReference type="SMR" id="A0A0U1RK44"/>
<dbReference type="GO" id="GO:0009279">
    <property type="term" value="C:cell outer membrane"/>
    <property type="evidence" value="ECO:0007669"/>
    <property type="project" value="UniProtKB-SubCell"/>
</dbReference>
<comment type="subcellular location">
    <subcellularLocation>
        <location evidence="1">Cell outer membrane</location>
    </subcellularLocation>
</comment>
<keyword evidence="6" id="KW-0472">Membrane</keyword>
<dbReference type="Gene3D" id="1.20.1600.10">
    <property type="entry name" value="Outer membrane efflux proteins (OEP)"/>
    <property type="match status" value="1"/>
</dbReference>
<dbReference type="KEGG" id="nma:NMA1994"/>
<dbReference type="Pfam" id="PF02321">
    <property type="entry name" value="OEP"/>
    <property type="match status" value="2"/>
</dbReference>
<organism evidence="8 9">
    <name type="scientific">Neisseria meningitidis serogroup A / serotype 4A (strain DSM 15465 / Z2491)</name>
    <dbReference type="NCBI Taxonomy" id="122587"/>
    <lineage>
        <taxon>Bacteria</taxon>
        <taxon>Pseudomonadati</taxon>
        <taxon>Pseudomonadota</taxon>
        <taxon>Betaproteobacteria</taxon>
        <taxon>Neisseriales</taxon>
        <taxon>Neisseriaceae</taxon>
        <taxon>Neisseria</taxon>
    </lineage>
</organism>
<evidence type="ECO:0000256" key="4">
    <source>
        <dbReference type="ARBA" id="ARBA00022452"/>
    </source>
</evidence>
<dbReference type="InterPro" id="IPR051906">
    <property type="entry name" value="TolC-like"/>
</dbReference>
<dbReference type="EnsemblBacteria" id="CAM09101">
    <property type="protein sequence ID" value="CAM09101"/>
    <property type="gene ID" value="NMA1994"/>
</dbReference>
<evidence type="ECO:0000313" key="8">
    <source>
        <dbReference type="EMBL" id="CAM09101.1"/>
    </source>
</evidence>
<evidence type="ECO:0000256" key="7">
    <source>
        <dbReference type="ARBA" id="ARBA00023237"/>
    </source>
</evidence>
<keyword evidence="4" id="KW-1134">Transmembrane beta strand</keyword>
<dbReference type="PANTHER" id="PTHR30026">
    <property type="entry name" value="OUTER MEMBRANE PROTEIN TOLC"/>
    <property type="match status" value="1"/>
</dbReference>
<evidence type="ECO:0000256" key="1">
    <source>
        <dbReference type="ARBA" id="ARBA00004442"/>
    </source>
</evidence>
<dbReference type="RefSeq" id="WP_002227074.1">
    <property type="nucleotide sequence ID" value="NC_003116.1"/>
</dbReference>
<sequence>MTLLNLMIMQDYGISVCLTLTPYLQHELFSAMKSYFSKYILPVSLFTLPLSLSPSVSAFTLPEAWRAAQQHSADFQASHYQRDAVRARQQQAKAAFLPHVSANASYQRQPPSISSTRETQGWSVQVGQTLFDAAKFAQYRQSRFDTQAAEQRFDAAREELLLKVAESYFNVLLSRDTVAAHAAEKEAYAQQVRQAQALFNKGAATALDIHEAKAGYDNALAQEIAVLAEKQTYENQLNDYTGLDSKQIEAIDTANLLARYLPKLERYSLDEWQRIALSNNHEYRMQQLALQSSGQALRAAQNSRYPTVSAHVGYQNNLYTSSAQNNDYHYRGKGMSVGVQLNLPLYTGGELSGKIHEAEAQYGAAEAQLTATERHIKLAVRQAYTESGAARYQIMAQERVLESSRLKLKSTETGQQYGIRNRLEVIRARQEVAQAEQKLAQARYKFMLAYLRLVKESGLGLETVFAE</sequence>
<proteinExistence type="inferred from homology"/>
<dbReference type="AlphaFoldDB" id="A0A0U1RK44"/>
<dbReference type="InterPro" id="IPR003423">
    <property type="entry name" value="OMP_efflux"/>
</dbReference>
<name>A0A0U1RK44_NEIMA</name>
<evidence type="ECO:0000256" key="2">
    <source>
        <dbReference type="ARBA" id="ARBA00007613"/>
    </source>
</evidence>
<protein>
    <submittedName>
        <fullName evidence="8">Periplasmic type I secretion system protein</fullName>
    </submittedName>
</protein>